<dbReference type="InterPro" id="IPR036259">
    <property type="entry name" value="MFS_trans_sf"/>
</dbReference>
<evidence type="ECO:0000256" key="4">
    <source>
        <dbReference type="ARBA" id="ARBA00022989"/>
    </source>
</evidence>
<feature type="coiled-coil region" evidence="6">
    <location>
        <begin position="292"/>
        <end position="326"/>
    </location>
</feature>
<dbReference type="Pfam" id="PF00854">
    <property type="entry name" value="PTR2"/>
    <property type="match status" value="1"/>
</dbReference>
<feature type="transmembrane region" description="Helical" evidence="8">
    <location>
        <begin position="497"/>
        <end position="516"/>
    </location>
</feature>
<dbReference type="PANTHER" id="PTHR11654">
    <property type="entry name" value="OLIGOPEPTIDE TRANSPORTER-RELATED"/>
    <property type="match status" value="1"/>
</dbReference>
<dbReference type="Proteomes" id="UP000541610">
    <property type="component" value="Unassembled WGS sequence"/>
</dbReference>
<keyword evidence="3 8" id="KW-0812">Transmembrane</keyword>
<proteinExistence type="inferred from homology"/>
<feature type="transmembrane region" description="Helical" evidence="8">
    <location>
        <begin position="536"/>
        <end position="559"/>
    </location>
</feature>
<dbReference type="GO" id="GO:0016020">
    <property type="term" value="C:membrane"/>
    <property type="evidence" value="ECO:0007669"/>
    <property type="project" value="UniProtKB-SubCell"/>
</dbReference>
<evidence type="ECO:0000256" key="5">
    <source>
        <dbReference type="ARBA" id="ARBA00023136"/>
    </source>
</evidence>
<dbReference type="SUPFAM" id="SSF103473">
    <property type="entry name" value="MFS general substrate transporter"/>
    <property type="match status" value="1"/>
</dbReference>
<dbReference type="InterPro" id="IPR036770">
    <property type="entry name" value="Ankyrin_rpt-contain_sf"/>
</dbReference>
<keyword evidence="6" id="KW-0175">Coiled coil</keyword>
<evidence type="ECO:0000256" key="8">
    <source>
        <dbReference type="SAM" id="Phobius"/>
    </source>
</evidence>
<feature type="region of interest" description="Disordered" evidence="7">
    <location>
        <begin position="434"/>
        <end position="454"/>
    </location>
</feature>
<keyword evidence="5 8" id="KW-0472">Membrane</keyword>
<dbReference type="AlphaFoldDB" id="A0A7J6NLI6"/>
<feature type="transmembrane region" description="Helical" evidence="8">
    <location>
        <begin position="466"/>
        <end position="485"/>
    </location>
</feature>
<reference evidence="9 10" key="1">
    <citation type="submission" date="2020-04" db="EMBL/GenBank/DDBJ databases">
        <title>Perkinsus olseni comparative genomics.</title>
        <authorList>
            <person name="Bogema D.R."/>
        </authorList>
    </citation>
    <scope>NUCLEOTIDE SEQUENCE [LARGE SCALE GENOMIC DNA]</scope>
    <source>
        <strain evidence="9">00978-12</strain>
    </source>
</reference>
<feature type="transmembrane region" description="Helical" evidence="8">
    <location>
        <begin position="565"/>
        <end position="585"/>
    </location>
</feature>
<gene>
    <name evidence="9" type="ORF">FOZ60_007391</name>
</gene>
<dbReference type="GO" id="GO:0022857">
    <property type="term" value="F:transmembrane transporter activity"/>
    <property type="evidence" value="ECO:0007669"/>
    <property type="project" value="InterPro"/>
</dbReference>
<feature type="transmembrane region" description="Helical" evidence="8">
    <location>
        <begin position="754"/>
        <end position="777"/>
    </location>
</feature>
<name>A0A7J6NLI6_PEROL</name>
<organism evidence="9 10">
    <name type="scientific">Perkinsus olseni</name>
    <name type="common">Perkinsus atlanticus</name>
    <dbReference type="NCBI Taxonomy" id="32597"/>
    <lineage>
        <taxon>Eukaryota</taxon>
        <taxon>Sar</taxon>
        <taxon>Alveolata</taxon>
        <taxon>Perkinsozoa</taxon>
        <taxon>Perkinsea</taxon>
        <taxon>Perkinsida</taxon>
        <taxon>Perkinsidae</taxon>
        <taxon>Perkinsus</taxon>
    </lineage>
</organism>
<keyword evidence="4 8" id="KW-1133">Transmembrane helix</keyword>
<comment type="similarity">
    <text evidence="2">Belongs to the major facilitator superfamily. Proton-dependent oligopeptide transporter (POT/PTR) (TC 2.A.17) family.</text>
</comment>
<evidence type="ECO:0000313" key="9">
    <source>
        <dbReference type="EMBL" id="KAF4684704.1"/>
    </source>
</evidence>
<feature type="transmembrane region" description="Helical" evidence="8">
    <location>
        <begin position="713"/>
        <end position="734"/>
    </location>
</feature>
<sequence>MNTLASAGAEIEARDRIGLREAADRHGRTGLFYAVLNSDAEAAKSITEMILKSRQSEGLTAHCVDSYRRSPLAYASQESRDDLIALLLHYGATYSSTEKEKSREEVCREDTSAAHRGIVLPTNHSPGAREGPLPCESSYPQSHHYRDRFIEFMQIIQRNGLEHMYHVKRPELFSGSWMEDVNAIEDLIDERGALLRASHSFGEALIRVCNLLMHPGGRPPSPRPAGVSEDILARYLISSPDGNRGNFQTDMTPAVECTQITEKERDDRIRELVRRIEAADAKLSCAVTTADYALLKEEVSNLRTSKTQLEIQLMDLRRQASFAAEKARTMTDELDKKCRENTEISVQLAAAQAMIDSMASDAARREITREGYDRLKRELSMAKAEKGTLLRQNEALEGRLERMEVSTKEQTKEEMLEVEEENARLRRQLREVEHRYEGRKESKHQDGAEEGREEEADTILGAHRTILIWSFVYFSGLCLLVAATVESISEPWMVHTSLLFLIAFGAGGIKSCVNVMGAQQYHPKYHQTQINKFFNFFYACISIGALIGGVTTPLLLQAYGFTASFSFPLILFATGTAVFICGGVTDRFVKREPQGSAVLQVVMVLLCSVRHCSVNANKESKGGNFKDNFIEDAKAMFRLLPLFSLIIPFAMATNCYTTTFITQAYKMDRDVFGWEVPAAMMPNVDPIGVFTTSMLSDKIIFPMLRRRGLMPSVLGRFCIGTCFGIISLVIALILEYIIKSNPLFTVSVLWQVPMVWFMAMGGFYVISTSYEAAFIYSPESLKAVASACNLCYFAIASVLSAVLFSILSPLLPNFEYSHPTKSSHEDSHYEFFYMVLIGLCVVAAIGSLCLAPYFKRVTARNEALLSANEEMDEEGREHPKVSSTVGDELTPSSSNPSLTHIGKKVAV</sequence>
<feature type="transmembrane region" description="Helical" evidence="8">
    <location>
        <begin position="636"/>
        <end position="657"/>
    </location>
</feature>
<evidence type="ECO:0000256" key="2">
    <source>
        <dbReference type="ARBA" id="ARBA00005982"/>
    </source>
</evidence>
<accession>A0A7J6NLI6</accession>
<dbReference type="Gene3D" id="1.25.40.20">
    <property type="entry name" value="Ankyrin repeat-containing domain"/>
    <property type="match status" value="1"/>
</dbReference>
<feature type="compositionally biased region" description="Basic and acidic residues" evidence="7">
    <location>
        <begin position="434"/>
        <end position="450"/>
    </location>
</feature>
<comment type="caution">
    <text evidence="9">The sequence shown here is derived from an EMBL/GenBank/DDBJ whole genome shotgun (WGS) entry which is preliminary data.</text>
</comment>
<dbReference type="EMBL" id="JABANP010000297">
    <property type="protein sequence ID" value="KAF4684704.1"/>
    <property type="molecule type" value="Genomic_DNA"/>
</dbReference>
<feature type="transmembrane region" description="Helical" evidence="8">
    <location>
        <begin position="789"/>
        <end position="811"/>
    </location>
</feature>
<evidence type="ECO:0000313" key="10">
    <source>
        <dbReference type="Proteomes" id="UP000541610"/>
    </source>
</evidence>
<comment type="subcellular location">
    <subcellularLocation>
        <location evidence="1">Membrane</location>
        <topology evidence="1">Multi-pass membrane protein</topology>
    </subcellularLocation>
</comment>
<evidence type="ECO:0000256" key="7">
    <source>
        <dbReference type="SAM" id="MobiDB-lite"/>
    </source>
</evidence>
<dbReference type="OrthoDB" id="448998at2759"/>
<dbReference type="InterPro" id="IPR000109">
    <property type="entry name" value="POT_fam"/>
</dbReference>
<feature type="region of interest" description="Disordered" evidence="7">
    <location>
        <begin position="868"/>
        <end position="907"/>
    </location>
</feature>
<evidence type="ECO:0000256" key="1">
    <source>
        <dbReference type="ARBA" id="ARBA00004141"/>
    </source>
</evidence>
<evidence type="ECO:0000256" key="3">
    <source>
        <dbReference type="ARBA" id="ARBA00022692"/>
    </source>
</evidence>
<dbReference type="Gene3D" id="1.20.1250.20">
    <property type="entry name" value="MFS general substrate transporter like domains"/>
    <property type="match status" value="1"/>
</dbReference>
<protein>
    <submittedName>
        <fullName evidence="9">Uncharacterized protein</fullName>
    </submittedName>
</protein>
<evidence type="ECO:0000256" key="6">
    <source>
        <dbReference type="SAM" id="Coils"/>
    </source>
</evidence>
<feature type="transmembrane region" description="Helical" evidence="8">
    <location>
        <begin position="831"/>
        <end position="854"/>
    </location>
</feature>
<dbReference type="SUPFAM" id="SSF48403">
    <property type="entry name" value="Ankyrin repeat"/>
    <property type="match status" value="1"/>
</dbReference>
<feature type="compositionally biased region" description="Polar residues" evidence="7">
    <location>
        <begin position="881"/>
        <end position="898"/>
    </location>
</feature>